<comment type="caution">
    <text evidence="6">The sequence shown here is derived from an EMBL/GenBank/DDBJ whole genome shotgun (WGS) entry which is preliminary data.</text>
</comment>
<dbReference type="STRING" id="497964.CfE428DRAFT_2110"/>
<evidence type="ECO:0000259" key="5">
    <source>
        <dbReference type="PROSITE" id="PS50932"/>
    </source>
</evidence>
<keyword evidence="3" id="KW-0804">Transcription</keyword>
<evidence type="ECO:0000256" key="3">
    <source>
        <dbReference type="ARBA" id="ARBA00023163"/>
    </source>
</evidence>
<dbReference type="SUPFAM" id="SSF53822">
    <property type="entry name" value="Periplasmic binding protein-like I"/>
    <property type="match status" value="1"/>
</dbReference>
<evidence type="ECO:0000313" key="7">
    <source>
        <dbReference type="Proteomes" id="UP000005824"/>
    </source>
</evidence>
<dbReference type="Pfam" id="PF13377">
    <property type="entry name" value="Peripla_BP_3"/>
    <property type="match status" value="1"/>
</dbReference>
<evidence type="ECO:0000256" key="1">
    <source>
        <dbReference type="ARBA" id="ARBA00023015"/>
    </source>
</evidence>
<gene>
    <name evidence="6" type="ORF">CfE428DRAFT_2110</name>
</gene>
<dbReference type="FunCoup" id="B4CZM2">
    <property type="interactions" value="277"/>
</dbReference>
<dbReference type="AlphaFoldDB" id="B4CZM2"/>
<dbReference type="Gene3D" id="3.40.50.2300">
    <property type="match status" value="2"/>
</dbReference>
<evidence type="ECO:0000313" key="6">
    <source>
        <dbReference type="EMBL" id="EDY20186.1"/>
    </source>
</evidence>
<dbReference type="eggNOG" id="COG1609">
    <property type="taxonomic scope" value="Bacteria"/>
</dbReference>
<dbReference type="CDD" id="cd01392">
    <property type="entry name" value="HTH_LacI"/>
    <property type="match status" value="1"/>
</dbReference>
<reference evidence="6 7" key="1">
    <citation type="journal article" date="2011" name="J. Bacteriol.">
        <title>Genome sequence of Chthoniobacter flavus Ellin428, an aerobic heterotrophic soil bacterium.</title>
        <authorList>
            <person name="Kant R."/>
            <person name="van Passel M.W."/>
            <person name="Palva A."/>
            <person name="Lucas S."/>
            <person name="Lapidus A."/>
            <person name="Glavina Del Rio T."/>
            <person name="Dalin E."/>
            <person name="Tice H."/>
            <person name="Bruce D."/>
            <person name="Goodwin L."/>
            <person name="Pitluck S."/>
            <person name="Larimer F.W."/>
            <person name="Land M.L."/>
            <person name="Hauser L."/>
            <person name="Sangwan P."/>
            <person name="de Vos W.M."/>
            <person name="Janssen P.H."/>
            <person name="Smidt H."/>
        </authorList>
    </citation>
    <scope>NUCLEOTIDE SEQUENCE [LARGE SCALE GENOMIC DNA]</scope>
    <source>
        <strain evidence="6 7">Ellin428</strain>
    </source>
</reference>
<dbReference type="GO" id="GO:0003700">
    <property type="term" value="F:DNA-binding transcription factor activity"/>
    <property type="evidence" value="ECO:0007669"/>
    <property type="project" value="TreeGrafter"/>
</dbReference>
<keyword evidence="7" id="KW-1185">Reference proteome</keyword>
<keyword evidence="2" id="KW-0238">DNA-binding</keyword>
<dbReference type="InterPro" id="IPR010982">
    <property type="entry name" value="Lambda_DNA-bd_dom_sf"/>
</dbReference>
<dbReference type="Proteomes" id="UP000005824">
    <property type="component" value="Unassembled WGS sequence"/>
</dbReference>
<organism evidence="6 7">
    <name type="scientific">Chthoniobacter flavus Ellin428</name>
    <dbReference type="NCBI Taxonomy" id="497964"/>
    <lineage>
        <taxon>Bacteria</taxon>
        <taxon>Pseudomonadati</taxon>
        <taxon>Verrucomicrobiota</taxon>
        <taxon>Spartobacteria</taxon>
        <taxon>Chthoniobacterales</taxon>
        <taxon>Chthoniobacteraceae</taxon>
        <taxon>Chthoniobacter</taxon>
    </lineage>
</organism>
<dbReference type="InParanoid" id="B4CZM2"/>
<dbReference type="Pfam" id="PF00356">
    <property type="entry name" value="LacI"/>
    <property type="match status" value="1"/>
</dbReference>
<dbReference type="InterPro" id="IPR000843">
    <property type="entry name" value="HTH_LacI"/>
</dbReference>
<evidence type="ECO:0000256" key="4">
    <source>
        <dbReference type="SAM" id="MobiDB-lite"/>
    </source>
</evidence>
<dbReference type="GO" id="GO:0000976">
    <property type="term" value="F:transcription cis-regulatory region binding"/>
    <property type="evidence" value="ECO:0007669"/>
    <property type="project" value="TreeGrafter"/>
</dbReference>
<dbReference type="InterPro" id="IPR046335">
    <property type="entry name" value="LacI/GalR-like_sensor"/>
</dbReference>
<evidence type="ECO:0000256" key="2">
    <source>
        <dbReference type="ARBA" id="ARBA00023125"/>
    </source>
</evidence>
<dbReference type="EMBL" id="ABVL01000005">
    <property type="protein sequence ID" value="EDY20186.1"/>
    <property type="molecule type" value="Genomic_DNA"/>
</dbReference>
<dbReference type="PROSITE" id="PS50932">
    <property type="entry name" value="HTH_LACI_2"/>
    <property type="match status" value="1"/>
</dbReference>
<keyword evidence="1" id="KW-0805">Transcription regulation</keyword>
<dbReference type="SUPFAM" id="SSF47413">
    <property type="entry name" value="lambda repressor-like DNA-binding domains"/>
    <property type="match status" value="1"/>
</dbReference>
<name>B4CZM2_9BACT</name>
<dbReference type="PANTHER" id="PTHR30146">
    <property type="entry name" value="LACI-RELATED TRANSCRIPTIONAL REPRESSOR"/>
    <property type="match status" value="1"/>
</dbReference>
<protein>
    <submittedName>
        <fullName evidence="6">Transcriptional regulator, LacI family</fullName>
    </submittedName>
</protein>
<accession>B4CZM2</accession>
<dbReference type="SMART" id="SM00354">
    <property type="entry name" value="HTH_LACI"/>
    <property type="match status" value="1"/>
</dbReference>
<dbReference type="RefSeq" id="WP_006979435.1">
    <property type="nucleotide sequence ID" value="NZ_ABVL01000005.1"/>
</dbReference>
<feature type="region of interest" description="Disordered" evidence="4">
    <location>
        <begin position="1"/>
        <end position="27"/>
    </location>
</feature>
<dbReference type="Gene3D" id="1.10.260.40">
    <property type="entry name" value="lambda repressor-like DNA-binding domains"/>
    <property type="match status" value="1"/>
</dbReference>
<dbReference type="PANTHER" id="PTHR30146:SF138">
    <property type="entry name" value="TRANSCRIPTIONAL REGULATORY PROTEIN"/>
    <property type="match status" value="1"/>
</dbReference>
<proteinExistence type="predicted"/>
<sequence>MNLPNDAGAARVDDSERGGERKAPRQLSDLQKTITMAQIAKAAGVSQGAISSLLNDRDYGIRVSEKTRERVFKVCREMGYIPNDLRAVVRMYPELGDFCLLLSTSIEGGLLDPFVHRLVAAAMSAVPDESHPLSLAYYGETQDYTAAGTLPHPVRVGTYSKFLIHGTPNASLLEVLFKRGLPVVSLGYEAPLAGLTSLVPDYTQAATLAIEHLVQLGHEHLGIISGPFGSTHPKILELNHGVSVACEKFGLPIESQHIVYGDLSEQAGRAALEEILARQPAPTAIFAMSDRAALGALSLAQARGLQVPGDLSIVGCSDDPGSQTAHPPLTTVHLPAEEMAAQGIREIDRLVNAGAADAPRKESLPVRLVTRSSTGPARKLQKV</sequence>
<feature type="compositionally biased region" description="Basic and acidic residues" evidence="4">
    <location>
        <begin position="11"/>
        <end position="23"/>
    </location>
</feature>
<dbReference type="InterPro" id="IPR028082">
    <property type="entry name" value="Peripla_BP_I"/>
</dbReference>
<dbReference type="CDD" id="cd06267">
    <property type="entry name" value="PBP1_LacI_sugar_binding-like"/>
    <property type="match status" value="1"/>
</dbReference>
<feature type="domain" description="HTH lacI-type" evidence="5">
    <location>
        <begin position="34"/>
        <end position="91"/>
    </location>
</feature>